<dbReference type="PANTHER" id="PTHR24421:SF10">
    <property type="entry name" value="NITRATE_NITRITE SENSOR PROTEIN NARQ"/>
    <property type="match status" value="1"/>
</dbReference>
<keyword evidence="5" id="KW-0547">Nucleotide-binding</keyword>
<dbReference type="Gene3D" id="1.20.5.1930">
    <property type="match status" value="1"/>
</dbReference>
<dbReference type="Pfam" id="PF07730">
    <property type="entry name" value="HisKA_3"/>
    <property type="match status" value="1"/>
</dbReference>
<organism evidence="11 12">
    <name type="scientific">Quadrisphaera granulorum</name>
    <dbReference type="NCBI Taxonomy" id="317664"/>
    <lineage>
        <taxon>Bacteria</taxon>
        <taxon>Bacillati</taxon>
        <taxon>Actinomycetota</taxon>
        <taxon>Actinomycetes</taxon>
        <taxon>Kineosporiales</taxon>
        <taxon>Kineosporiaceae</taxon>
        <taxon>Quadrisphaera</taxon>
    </lineage>
</organism>
<dbReference type="InterPro" id="IPR036890">
    <property type="entry name" value="HATPase_C_sf"/>
</dbReference>
<proteinExistence type="predicted"/>
<keyword evidence="7" id="KW-0067">ATP-binding</keyword>
<evidence type="ECO:0000256" key="2">
    <source>
        <dbReference type="ARBA" id="ARBA00012438"/>
    </source>
</evidence>
<dbReference type="AlphaFoldDB" id="A0A315ZXF6"/>
<evidence type="ECO:0000256" key="8">
    <source>
        <dbReference type="ARBA" id="ARBA00023012"/>
    </source>
</evidence>
<gene>
    <name evidence="11" type="ORF">BXY45_12545</name>
</gene>
<comment type="catalytic activity">
    <reaction evidence="1">
        <text>ATP + protein L-histidine = ADP + protein N-phospho-L-histidine.</text>
        <dbReference type="EC" id="2.7.13.3"/>
    </reaction>
</comment>
<evidence type="ECO:0000256" key="4">
    <source>
        <dbReference type="ARBA" id="ARBA00022679"/>
    </source>
</evidence>
<dbReference type="GO" id="GO:0005524">
    <property type="term" value="F:ATP binding"/>
    <property type="evidence" value="ECO:0007669"/>
    <property type="project" value="UniProtKB-KW"/>
</dbReference>
<accession>A0A315ZXF6</accession>
<keyword evidence="9" id="KW-0812">Transmembrane</keyword>
<evidence type="ECO:0000256" key="1">
    <source>
        <dbReference type="ARBA" id="ARBA00000085"/>
    </source>
</evidence>
<reference evidence="11 12" key="1">
    <citation type="submission" date="2018-03" db="EMBL/GenBank/DDBJ databases">
        <title>Genomic Encyclopedia of Archaeal and Bacterial Type Strains, Phase II (KMG-II): from individual species to whole genera.</title>
        <authorList>
            <person name="Goeker M."/>
        </authorList>
    </citation>
    <scope>NUCLEOTIDE SEQUENCE [LARGE SCALE GENOMIC DNA]</scope>
    <source>
        <strain evidence="11 12">DSM 44889</strain>
    </source>
</reference>
<evidence type="ECO:0000259" key="10">
    <source>
        <dbReference type="Pfam" id="PF07730"/>
    </source>
</evidence>
<evidence type="ECO:0000256" key="9">
    <source>
        <dbReference type="SAM" id="Phobius"/>
    </source>
</evidence>
<dbReference type="EMBL" id="QGDQ01000025">
    <property type="protein sequence ID" value="PWJ49578.1"/>
    <property type="molecule type" value="Genomic_DNA"/>
</dbReference>
<dbReference type="GO" id="GO:0000155">
    <property type="term" value="F:phosphorelay sensor kinase activity"/>
    <property type="evidence" value="ECO:0007669"/>
    <property type="project" value="InterPro"/>
</dbReference>
<protein>
    <recommendedName>
        <fullName evidence="2">histidine kinase</fullName>
        <ecNumber evidence="2">2.7.13.3</ecNumber>
    </recommendedName>
</protein>
<evidence type="ECO:0000256" key="6">
    <source>
        <dbReference type="ARBA" id="ARBA00022777"/>
    </source>
</evidence>
<keyword evidence="3" id="KW-0597">Phosphoprotein</keyword>
<evidence type="ECO:0000256" key="7">
    <source>
        <dbReference type="ARBA" id="ARBA00022840"/>
    </source>
</evidence>
<feature type="transmembrane region" description="Helical" evidence="9">
    <location>
        <begin position="59"/>
        <end position="78"/>
    </location>
</feature>
<dbReference type="InterPro" id="IPR011712">
    <property type="entry name" value="Sig_transdc_His_kin_sub3_dim/P"/>
</dbReference>
<keyword evidence="4" id="KW-0808">Transferase</keyword>
<keyword evidence="9" id="KW-1133">Transmembrane helix</keyword>
<dbReference type="Gene3D" id="3.30.565.10">
    <property type="entry name" value="Histidine kinase-like ATPase, C-terminal domain"/>
    <property type="match status" value="1"/>
</dbReference>
<dbReference type="InterPro" id="IPR050482">
    <property type="entry name" value="Sensor_HK_TwoCompSys"/>
</dbReference>
<evidence type="ECO:0000256" key="5">
    <source>
        <dbReference type="ARBA" id="ARBA00022741"/>
    </source>
</evidence>
<keyword evidence="9" id="KW-0472">Membrane</keyword>
<sequence>MPRRVAVLVVVLLSLVVWPPERVAPAAAGIAVVVVGWVAWLVVAPRASAERVPQTGRRLVAVTASLAVVSLAGGALLGSRITESGFAVAVVVCLAAGRDLGAVPAGIVWLAGAVGTALGLIGAPVTGLGTETALGYTAGLAAAALVGLLRGARDDARAERERTARALLEASERTRTEQVRAAALAERARIAREVHDVLGHSLGSLALQLEVVGALLEDDDGDPATRVEALRRVRAAHDLAASGIEETRRAVHALRVDAPPLPDALTALAQGARHGGQTVDVRIVGTSRPLGADRELALLRTAQEAMVNAAKHAPGAPVTVELHYDDDATRLLVSSPLAAPAVAANSAAGAGRPLGVDSGSGLAGLRERLLLVSGGLAAGPRRAGEQQQWVVEAEVPA</sequence>
<feature type="transmembrane region" description="Helical" evidence="9">
    <location>
        <begin position="107"/>
        <end position="127"/>
    </location>
</feature>
<feature type="transmembrane region" description="Helical" evidence="9">
    <location>
        <begin position="133"/>
        <end position="152"/>
    </location>
</feature>
<keyword evidence="12" id="KW-1185">Reference proteome</keyword>
<keyword evidence="8" id="KW-0902">Two-component regulatory system</keyword>
<dbReference type="Proteomes" id="UP000245469">
    <property type="component" value="Unassembled WGS sequence"/>
</dbReference>
<keyword evidence="6 11" id="KW-0418">Kinase</keyword>
<comment type="caution">
    <text evidence="11">The sequence shown here is derived from an EMBL/GenBank/DDBJ whole genome shotgun (WGS) entry which is preliminary data.</text>
</comment>
<evidence type="ECO:0000313" key="12">
    <source>
        <dbReference type="Proteomes" id="UP000245469"/>
    </source>
</evidence>
<dbReference type="PANTHER" id="PTHR24421">
    <property type="entry name" value="NITRATE/NITRITE SENSOR PROTEIN NARX-RELATED"/>
    <property type="match status" value="1"/>
</dbReference>
<dbReference type="EC" id="2.7.13.3" evidence="2"/>
<name>A0A315ZXF6_9ACTN</name>
<feature type="domain" description="Signal transduction histidine kinase subgroup 3 dimerisation and phosphoacceptor" evidence="10">
    <location>
        <begin position="186"/>
        <end position="255"/>
    </location>
</feature>
<feature type="transmembrane region" description="Helical" evidence="9">
    <location>
        <begin position="26"/>
        <end position="47"/>
    </location>
</feature>
<dbReference type="GO" id="GO:0046983">
    <property type="term" value="F:protein dimerization activity"/>
    <property type="evidence" value="ECO:0007669"/>
    <property type="project" value="InterPro"/>
</dbReference>
<evidence type="ECO:0000256" key="3">
    <source>
        <dbReference type="ARBA" id="ARBA00022553"/>
    </source>
</evidence>
<dbReference type="GO" id="GO:0016020">
    <property type="term" value="C:membrane"/>
    <property type="evidence" value="ECO:0007669"/>
    <property type="project" value="InterPro"/>
</dbReference>
<evidence type="ECO:0000313" key="11">
    <source>
        <dbReference type="EMBL" id="PWJ49578.1"/>
    </source>
</evidence>